<name>A0A3G4ZKP7_9VIRU</name>
<evidence type="ECO:0000313" key="1">
    <source>
        <dbReference type="EMBL" id="AYV75416.1"/>
    </source>
</evidence>
<gene>
    <name evidence="1" type="ORF">Terrestrivirus1_290</name>
</gene>
<sequence>MEIPNYVQITNKQKISNPYHKGTINKFYGDFYDFEFDHQMENFEAISIKLMLVGIKFDKVFSSTIEREFKNTIQYGITFLVTTINPNIFWYKYESKAKGSGYNHMLIKGKKIKVTEFIKLDKDDILKLIS</sequence>
<dbReference type="EMBL" id="MK071979">
    <property type="protein sequence ID" value="AYV75416.1"/>
    <property type="molecule type" value="Genomic_DNA"/>
</dbReference>
<accession>A0A3G4ZKP7</accession>
<proteinExistence type="predicted"/>
<organism evidence="1">
    <name type="scientific">Terrestrivirus sp</name>
    <dbReference type="NCBI Taxonomy" id="2487775"/>
    <lineage>
        <taxon>Viruses</taxon>
        <taxon>Varidnaviria</taxon>
        <taxon>Bamfordvirae</taxon>
        <taxon>Nucleocytoviricota</taxon>
        <taxon>Megaviricetes</taxon>
        <taxon>Imitervirales</taxon>
        <taxon>Mimiviridae</taxon>
        <taxon>Klosneuvirinae</taxon>
    </lineage>
</organism>
<protein>
    <submittedName>
        <fullName evidence="1">Uncharacterized protein</fullName>
    </submittedName>
</protein>
<reference evidence="1" key="1">
    <citation type="submission" date="2018-10" db="EMBL/GenBank/DDBJ databases">
        <title>Hidden diversity of soil giant viruses.</title>
        <authorList>
            <person name="Schulz F."/>
            <person name="Alteio L."/>
            <person name="Goudeau D."/>
            <person name="Ryan E.M."/>
            <person name="Malmstrom R.R."/>
            <person name="Blanchard J."/>
            <person name="Woyke T."/>
        </authorList>
    </citation>
    <scope>NUCLEOTIDE SEQUENCE</scope>
    <source>
        <strain evidence="1">TEV1</strain>
    </source>
</reference>